<evidence type="ECO:0000256" key="1">
    <source>
        <dbReference type="ARBA" id="ARBA00023015"/>
    </source>
</evidence>
<comment type="caution">
    <text evidence="5">The sequence shown here is derived from an EMBL/GenBank/DDBJ whole genome shotgun (WGS) entry which is preliminary data.</text>
</comment>
<dbReference type="SUPFAM" id="SSF47413">
    <property type="entry name" value="lambda repressor-like DNA-binding domains"/>
    <property type="match status" value="1"/>
</dbReference>
<dbReference type="InterPro" id="IPR010982">
    <property type="entry name" value="Lambda_DNA-bd_dom_sf"/>
</dbReference>
<keyword evidence="6" id="KW-1185">Reference proteome</keyword>
<dbReference type="GO" id="GO:0000976">
    <property type="term" value="F:transcription cis-regulatory region binding"/>
    <property type="evidence" value="ECO:0007669"/>
    <property type="project" value="TreeGrafter"/>
</dbReference>
<accession>A0A3S0WVS7</accession>
<evidence type="ECO:0000256" key="2">
    <source>
        <dbReference type="ARBA" id="ARBA00023125"/>
    </source>
</evidence>
<name>A0A3S0WVS7_9MICO</name>
<dbReference type="EMBL" id="RZGZ01000004">
    <property type="protein sequence ID" value="RUQ98234.1"/>
    <property type="molecule type" value="Genomic_DNA"/>
</dbReference>
<gene>
    <name evidence="5" type="ORF">ELQ94_14565</name>
</gene>
<dbReference type="InterPro" id="IPR028082">
    <property type="entry name" value="Peripla_BP_I"/>
</dbReference>
<organism evidence="5 6">
    <name type="scientific">Labedella endophytica</name>
    <dbReference type="NCBI Taxonomy" id="1523160"/>
    <lineage>
        <taxon>Bacteria</taxon>
        <taxon>Bacillati</taxon>
        <taxon>Actinomycetota</taxon>
        <taxon>Actinomycetes</taxon>
        <taxon>Micrococcales</taxon>
        <taxon>Microbacteriaceae</taxon>
        <taxon>Labedella</taxon>
    </lineage>
</organism>
<dbReference type="PROSITE" id="PS00356">
    <property type="entry name" value="HTH_LACI_1"/>
    <property type="match status" value="1"/>
</dbReference>
<dbReference type="CDD" id="cd01392">
    <property type="entry name" value="HTH_LacI"/>
    <property type="match status" value="1"/>
</dbReference>
<proteinExistence type="predicted"/>
<dbReference type="OrthoDB" id="252678at2"/>
<dbReference type="GO" id="GO:0003700">
    <property type="term" value="F:DNA-binding transcription factor activity"/>
    <property type="evidence" value="ECO:0007669"/>
    <property type="project" value="TreeGrafter"/>
</dbReference>
<evidence type="ECO:0000259" key="4">
    <source>
        <dbReference type="PROSITE" id="PS50932"/>
    </source>
</evidence>
<dbReference type="PANTHER" id="PTHR30146">
    <property type="entry name" value="LACI-RELATED TRANSCRIPTIONAL REPRESSOR"/>
    <property type="match status" value="1"/>
</dbReference>
<reference evidence="5 6" key="1">
    <citation type="submission" date="2018-12" db="EMBL/GenBank/DDBJ databases">
        <authorList>
            <person name="Li F."/>
        </authorList>
    </citation>
    <scope>NUCLEOTIDE SEQUENCE [LARGE SCALE GENOMIC DNA]</scope>
    <source>
        <strain evidence="5 6">EGI 6500705</strain>
    </source>
</reference>
<protein>
    <submittedName>
        <fullName evidence="5">LacI family transcriptional regulator</fullName>
    </submittedName>
</protein>
<dbReference type="AlphaFoldDB" id="A0A3S0WVS7"/>
<keyword evidence="2" id="KW-0238">DNA-binding</keyword>
<dbReference type="PANTHER" id="PTHR30146:SF109">
    <property type="entry name" value="HTH-TYPE TRANSCRIPTIONAL REGULATOR GALS"/>
    <property type="match status" value="1"/>
</dbReference>
<dbReference type="InterPro" id="IPR000843">
    <property type="entry name" value="HTH_LacI"/>
</dbReference>
<evidence type="ECO:0000256" key="3">
    <source>
        <dbReference type="ARBA" id="ARBA00023163"/>
    </source>
</evidence>
<feature type="domain" description="HTH lacI-type" evidence="4">
    <location>
        <begin position="7"/>
        <end position="63"/>
    </location>
</feature>
<dbReference type="PROSITE" id="PS50932">
    <property type="entry name" value="HTH_LACI_2"/>
    <property type="match status" value="1"/>
</dbReference>
<dbReference type="SUPFAM" id="SSF53822">
    <property type="entry name" value="Periplasmic binding protein-like I"/>
    <property type="match status" value="1"/>
</dbReference>
<keyword evidence="1" id="KW-0805">Transcription regulation</keyword>
<dbReference type="Pfam" id="PF00356">
    <property type="entry name" value="LacI"/>
    <property type="match status" value="1"/>
</dbReference>
<dbReference type="Proteomes" id="UP000274909">
    <property type="component" value="Unassembled WGS sequence"/>
</dbReference>
<dbReference type="Gene3D" id="1.10.260.40">
    <property type="entry name" value="lambda repressor-like DNA-binding domains"/>
    <property type="match status" value="1"/>
</dbReference>
<keyword evidence="3" id="KW-0804">Transcription</keyword>
<evidence type="ECO:0000313" key="5">
    <source>
        <dbReference type="EMBL" id="RUQ98234.1"/>
    </source>
</evidence>
<dbReference type="SMART" id="SM00354">
    <property type="entry name" value="HTH_LACI"/>
    <property type="match status" value="1"/>
</dbReference>
<evidence type="ECO:0000313" key="6">
    <source>
        <dbReference type="Proteomes" id="UP000274909"/>
    </source>
</evidence>
<sequence length="349" mass="38452">MRTMARPTLKDIAARAGVSVSTVSYALNEQSTMPLSDATKATIRRIAREIGYVPNGLARSLQARSSQTIGFLLDKPVSTPRYAAIVQGMISGLAERGFSLSLLNKAPASQWVDAVRGYRLDGLVFIGHDDHEVPTELAEPVAEHGIPFVALDCGAYEEERPYSTVDFDYGTGVEIVLAELERRGIRIVYYVRPELVSRSERIRERAVIDGLSRRPHMALRVVNTGITTERLRDFDTHKEDMASYPVELAQRVERTLREDGADPSVTALVCSWGADVEPVFSTARRRDDRFTIGSLAAGILSPALWPNLVYSRLPLDEAGRECARLIVAETESPDAHEHLLLPPALDAAS</sequence>
<dbReference type="Gene3D" id="3.40.50.2300">
    <property type="match status" value="1"/>
</dbReference>